<evidence type="ECO:0000313" key="1">
    <source>
        <dbReference type="EMBL" id="QHT75783.1"/>
    </source>
</evidence>
<sequence length="125" mass="15079">MIMEQEKLETFLQNEIKTNQLESWSNLNKTYKSQKLREFVERYREENNLTKDEEIKLEQFLITSLENKKLERVKDVVYDKNTKMIKKIPGLIFNKNSKHFSLKNLDKRTSTLKSLPPNQQKKESR</sequence>
<name>A0A6C0H6Z6_9ZZZZ</name>
<dbReference type="AlphaFoldDB" id="A0A6C0H6Z6"/>
<dbReference type="EMBL" id="MN739882">
    <property type="protein sequence ID" value="QHT75783.1"/>
    <property type="molecule type" value="Genomic_DNA"/>
</dbReference>
<organism evidence="1">
    <name type="scientific">viral metagenome</name>
    <dbReference type="NCBI Taxonomy" id="1070528"/>
    <lineage>
        <taxon>unclassified sequences</taxon>
        <taxon>metagenomes</taxon>
        <taxon>organismal metagenomes</taxon>
    </lineage>
</organism>
<reference evidence="1" key="1">
    <citation type="journal article" date="2020" name="Nature">
        <title>Giant virus diversity and host interactions through global metagenomics.</title>
        <authorList>
            <person name="Schulz F."/>
            <person name="Roux S."/>
            <person name="Paez-Espino D."/>
            <person name="Jungbluth S."/>
            <person name="Walsh D.A."/>
            <person name="Denef V.J."/>
            <person name="McMahon K.D."/>
            <person name="Konstantinidis K.T."/>
            <person name="Eloe-Fadrosh E.A."/>
            <person name="Kyrpides N.C."/>
            <person name="Woyke T."/>
        </authorList>
    </citation>
    <scope>NUCLEOTIDE SEQUENCE</scope>
    <source>
        <strain evidence="1">GVMAG-M-3300023179-71</strain>
    </source>
</reference>
<protein>
    <submittedName>
        <fullName evidence="1">Uncharacterized protein</fullName>
    </submittedName>
</protein>
<accession>A0A6C0H6Z6</accession>
<proteinExistence type="predicted"/>